<dbReference type="SUPFAM" id="SSF143555">
    <property type="entry name" value="FwdE-like"/>
    <property type="match status" value="1"/>
</dbReference>
<dbReference type="PANTHER" id="PTHR39418:SF1">
    <property type="entry name" value="DEHYDROGENASE"/>
    <property type="match status" value="1"/>
</dbReference>
<feature type="domain" description="Formylmethanofuran dehydrogenase subunit E" evidence="1">
    <location>
        <begin position="12"/>
        <end position="114"/>
    </location>
</feature>
<name>A0A974XKY8_9FIRM</name>
<dbReference type="RefSeq" id="WP_207299218.1">
    <property type="nucleotide sequence ID" value="NZ_CP071444.1"/>
</dbReference>
<reference evidence="2" key="1">
    <citation type="submission" date="2021-03" db="EMBL/GenBank/DDBJ databases">
        <title>Alkalibacter marinus sp. nov., isolated from tidal flat sediment.</title>
        <authorList>
            <person name="Namirimu T."/>
            <person name="Yang J.-A."/>
            <person name="Yang S.-H."/>
            <person name="Kim Y.-J."/>
            <person name="Kwon K.K."/>
        </authorList>
    </citation>
    <scope>NUCLEOTIDE SEQUENCE</scope>
    <source>
        <strain evidence="2">ES005</strain>
    </source>
</reference>
<protein>
    <submittedName>
        <fullName evidence="2">Formylmethanofuran dehydrogenase subunit E family protein</fullName>
    </submittedName>
</protein>
<organism evidence="2 3">
    <name type="scientific">Alkalibacter rhizosphaerae</name>
    <dbReference type="NCBI Taxonomy" id="2815577"/>
    <lineage>
        <taxon>Bacteria</taxon>
        <taxon>Bacillati</taxon>
        <taxon>Bacillota</taxon>
        <taxon>Clostridia</taxon>
        <taxon>Eubacteriales</taxon>
        <taxon>Eubacteriaceae</taxon>
        <taxon>Alkalibacter</taxon>
    </lineage>
</organism>
<dbReference type="Proteomes" id="UP000663499">
    <property type="component" value="Chromosome"/>
</dbReference>
<dbReference type="InterPro" id="IPR053194">
    <property type="entry name" value="tRNA_methyltr_O"/>
</dbReference>
<proteinExistence type="predicted"/>
<evidence type="ECO:0000313" key="3">
    <source>
        <dbReference type="Proteomes" id="UP000663499"/>
    </source>
</evidence>
<evidence type="ECO:0000313" key="2">
    <source>
        <dbReference type="EMBL" id="QSX07876.1"/>
    </source>
</evidence>
<keyword evidence="3" id="KW-1185">Reference proteome</keyword>
<accession>A0A974XKY8</accession>
<dbReference type="KEGG" id="alka:J0B03_08645"/>
<dbReference type="PANTHER" id="PTHR39418">
    <property type="entry name" value="DEHYDROGENASE-RELATED"/>
    <property type="match status" value="1"/>
</dbReference>
<dbReference type="EMBL" id="CP071444">
    <property type="protein sequence ID" value="QSX07876.1"/>
    <property type="molecule type" value="Genomic_DNA"/>
</dbReference>
<sequence length="126" mass="14702">MDQELWMKSIEFHGHECPGLAIGFRACQIAKEALEIETLEEADIACISETEKCPVDAVRFLFGCTEERNLTIKRNGVPAFSFMNHENGMGIRVMFKGIKEELDREEMKRKILQDPWEEFFWLMDLI</sequence>
<dbReference type="Gene3D" id="3.30.1330.130">
    <property type="match status" value="1"/>
</dbReference>
<gene>
    <name evidence="2" type="ORF">J0B03_08645</name>
</gene>
<dbReference type="InterPro" id="IPR003814">
    <property type="entry name" value="FmdEsu_dom"/>
</dbReference>
<dbReference type="Pfam" id="PF02663">
    <property type="entry name" value="FmdE"/>
    <property type="match status" value="1"/>
</dbReference>
<evidence type="ECO:0000259" key="1">
    <source>
        <dbReference type="Pfam" id="PF02663"/>
    </source>
</evidence>
<dbReference type="AlphaFoldDB" id="A0A974XKY8"/>